<gene>
    <name evidence="1" type="ORF">SAMN05443248_7678</name>
</gene>
<organism evidence="1 2">
    <name type="scientific">Bradyrhizobium erythrophlei</name>
    <dbReference type="NCBI Taxonomy" id="1437360"/>
    <lineage>
        <taxon>Bacteria</taxon>
        <taxon>Pseudomonadati</taxon>
        <taxon>Pseudomonadota</taxon>
        <taxon>Alphaproteobacteria</taxon>
        <taxon>Hyphomicrobiales</taxon>
        <taxon>Nitrobacteraceae</taxon>
        <taxon>Bradyrhizobium</taxon>
    </lineage>
</organism>
<dbReference type="AlphaFoldDB" id="A0A1M5XWX0"/>
<protein>
    <submittedName>
        <fullName evidence="1">Uncharacterized protein</fullName>
    </submittedName>
</protein>
<reference evidence="1 2" key="1">
    <citation type="submission" date="2016-11" db="EMBL/GenBank/DDBJ databases">
        <authorList>
            <person name="Jaros S."/>
            <person name="Januszkiewicz K."/>
            <person name="Wedrychowicz H."/>
        </authorList>
    </citation>
    <scope>NUCLEOTIDE SEQUENCE [LARGE SCALE GENOMIC DNA]</scope>
    <source>
        <strain evidence="1 2">GAS138</strain>
    </source>
</reference>
<dbReference type="EMBL" id="LT670817">
    <property type="protein sequence ID" value="SHI04064.1"/>
    <property type="molecule type" value="Genomic_DNA"/>
</dbReference>
<accession>A0A1M5XWX0</accession>
<sequence>MCAQLLLHCRFAGIDPNDRGNEAATAVCESMANGQVVLVTTEPLGGGPPVRSVFFVAEGDSAKAVAIIAAMMAPNERVEAYGPLPEVAVKALGLKPGDFTHG</sequence>
<proteinExistence type="predicted"/>
<evidence type="ECO:0000313" key="2">
    <source>
        <dbReference type="Proteomes" id="UP000189796"/>
    </source>
</evidence>
<evidence type="ECO:0000313" key="1">
    <source>
        <dbReference type="EMBL" id="SHI04064.1"/>
    </source>
</evidence>
<dbReference type="Proteomes" id="UP000189796">
    <property type="component" value="Chromosome I"/>
</dbReference>
<name>A0A1M5XWX0_9BRAD</name>